<dbReference type="STRING" id="108003.B1C78_04225"/>
<gene>
    <name evidence="1" type="ORF">B1C78_04225</name>
</gene>
<evidence type="ECO:0000313" key="2">
    <source>
        <dbReference type="Proteomes" id="UP000189462"/>
    </source>
</evidence>
<dbReference type="EMBL" id="MVBK01000021">
    <property type="protein sequence ID" value="OOG27238.1"/>
    <property type="molecule type" value="Genomic_DNA"/>
</dbReference>
<proteinExistence type="predicted"/>
<dbReference type="SUPFAM" id="SSF103190">
    <property type="entry name" value="Sensory domain-like"/>
    <property type="match status" value="1"/>
</dbReference>
<reference evidence="1 2" key="1">
    <citation type="submission" date="2017-02" db="EMBL/GenBank/DDBJ databases">
        <title>Genomic diversity within the haloalkaliphilic genus Thioalkalivibrio.</title>
        <authorList>
            <person name="Ahn A.-C."/>
            <person name="Meier-Kolthoff J."/>
            <person name="Overmars L."/>
            <person name="Richter M."/>
            <person name="Woyke T."/>
            <person name="Sorokin D.Y."/>
            <person name="Muyzer G."/>
        </authorList>
    </citation>
    <scope>NUCLEOTIDE SEQUENCE [LARGE SCALE GENOMIC DNA]</scope>
    <source>
        <strain evidence="1 2">ALJD</strain>
    </source>
</reference>
<sequence length="315" mass="35949">MDNLKQAIEQQRRRLEGLLHDPLKRIAERLPAAWPDREALDAVLQPAIQEIPECRFLYALNTAGIQLSDNISRTTLMPEYFGRDRSQRPYMNEVVPADGFLLSDAYISLHAKRPSLTALQLVRDEQGNALGFLGADFDLRSLPHTASLYEESTEWRQIKGDPSIRGTVFQQSRSESLMDRDMDAVIPVLDELFTERGVFQAVVHFSSSRATVWTLDDPYRYRILTHESLSDPDTCLAFPHRDYPENARIPAPAIREILENLRTLRFADETVYLRSSSINIFNGMVSLTFSCDGSHYMTWSEFLDRSADFWLGSAG</sequence>
<name>A0A1V3NQT4_9GAMM</name>
<dbReference type="OrthoDB" id="8477901at2"/>
<dbReference type="Gene3D" id="3.30.450.20">
    <property type="entry name" value="PAS domain"/>
    <property type="match status" value="1"/>
</dbReference>
<accession>A0A1V3NQT4</accession>
<dbReference type="RefSeq" id="WP_077277928.1">
    <property type="nucleotide sequence ID" value="NZ_MVBK01000021.1"/>
</dbReference>
<dbReference type="Proteomes" id="UP000189462">
    <property type="component" value="Unassembled WGS sequence"/>
</dbReference>
<evidence type="ECO:0008006" key="3">
    <source>
        <dbReference type="Google" id="ProtNLM"/>
    </source>
</evidence>
<organism evidence="1 2">
    <name type="scientific">Thioalkalivibrio denitrificans</name>
    <dbReference type="NCBI Taxonomy" id="108003"/>
    <lineage>
        <taxon>Bacteria</taxon>
        <taxon>Pseudomonadati</taxon>
        <taxon>Pseudomonadota</taxon>
        <taxon>Gammaproteobacteria</taxon>
        <taxon>Chromatiales</taxon>
        <taxon>Ectothiorhodospiraceae</taxon>
        <taxon>Thioalkalivibrio</taxon>
    </lineage>
</organism>
<dbReference type="AlphaFoldDB" id="A0A1V3NQT4"/>
<protein>
    <recommendedName>
        <fullName evidence="3">Cache domain-containing protein</fullName>
    </recommendedName>
</protein>
<comment type="caution">
    <text evidence="1">The sequence shown here is derived from an EMBL/GenBank/DDBJ whole genome shotgun (WGS) entry which is preliminary data.</text>
</comment>
<dbReference type="InterPro" id="IPR029151">
    <property type="entry name" value="Sensor-like_sf"/>
</dbReference>
<evidence type="ECO:0000313" key="1">
    <source>
        <dbReference type="EMBL" id="OOG27238.1"/>
    </source>
</evidence>
<dbReference type="CDD" id="cd18773">
    <property type="entry name" value="PDC1_HK_sensor"/>
    <property type="match status" value="1"/>
</dbReference>
<keyword evidence="2" id="KW-1185">Reference proteome</keyword>